<dbReference type="GO" id="GO:0006015">
    <property type="term" value="P:5-phosphoribose 1-diphosphate biosynthetic process"/>
    <property type="evidence" value="ECO:0007669"/>
    <property type="project" value="TreeGrafter"/>
</dbReference>
<protein>
    <submittedName>
        <fullName evidence="5">Phosphoribosyl pyrophosphate synthase-associated protein 2</fullName>
    </submittedName>
</protein>
<dbReference type="GO" id="GO:0005524">
    <property type="term" value="F:ATP binding"/>
    <property type="evidence" value="ECO:0007669"/>
    <property type="project" value="TreeGrafter"/>
</dbReference>
<dbReference type="InterPro" id="IPR000836">
    <property type="entry name" value="PRTase_dom"/>
</dbReference>
<accession>A0AA35WJ09</accession>
<dbReference type="GO" id="GO:0004749">
    <property type="term" value="F:ribose phosphate diphosphokinase activity"/>
    <property type="evidence" value="ECO:0007669"/>
    <property type="project" value="TreeGrafter"/>
</dbReference>
<dbReference type="GO" id="GO:0002189">
    <property type="term" value="C:ribose phosphate diphosphokinase complex"/>
    <property type="evidence" value="ECO:0007669"/>
    <property type="project" value="TreeGrafter"/>
</dbReference>
<dbReference type="Pfam" id="PF14572">
    <property type="entry name" value="Pribosyl_synth"/>
    <property type="match status" value="1"/>
</dbReference>
<feature type="region of interest" description="Disordered" evidence="3">
    <location>
        <begin position="224"/>
        <end position="275"/>
    </location>
</feature>
<evidence type="ECO:0000256" key="2">
    <source>
        <dbReference type="ARBA" id="ARBA00022727"/>
    </source>
</evidence>
<feature type="domain" description="Ribose-phosphate pyrophosphokinase N-terminal" evidence="4">
    <location>
        <begin position="27"/>
        <end position="152"/>
    </location>
</feature>
<dbReference type="Gene3D" id="3.40.50.2020">
    <property type="match status" value="2"/>
</dbReference>
<evidence type="ECO:0000256" key="1">
    <source>
        <dbReference type="ARBA" id="ARBA00006478"/>
    </source>
</evidence>
<keyword evidence="6" id="KW-1185">Reference proteome</keyword>
<dbReference type="SMART" id="SM01400">
    <property type="entry name" value="Pribosyltran_N"/>
    <property type="match status" value="1"/>
</dbReference>
<dbReference type="InterPro" id="IPR029057">
    <property type="entry name" value="PRTase-like"/>
</dbReference>
<reference evidence="5" key="1">
    <citation type="submission" date="2023-03" db="EMBL/GenBank/DDBJ databases">
        <authorList>
            <person name="Steffen K."/>
            <person name="Cardenas P."/>
        </authorList>
    </citation>
    <scope>NUCLEOTIDE SEQUENCE</scope>
</reference>
<proteinExistence type="inferred from homology"/>
<dbReference type="Proteomes" id="UP001174909">
    <property type="component" value="Unassembled WGS sequence"/>
</dbReference>
<keyword evidence="2" id="KW-0545">Nucleotide biosynthesis</keyword>
<dbReference type="SUPFAM" id="SSF53271">
    <property type="entry name" value="PRTase-like"/>
    <property type="match status" value="2"/>
</dbReference>
<comment type="similarity">
    <text evidence="1">Belongs to the ribose-phosphate pyrophosphokinase family.</text>
</comment>
<dbReference type="GO" id="GO:0006164">
    <property type="term" value="P:purine nucleotide biosynthetic process"/>
    <property type="evidence" value="ECO:0007669"/>
    <property type="project" value="TreeGrafter"/>
</dbReference>
<dbReference type="CDD" id="cd06223">
    <property type="entry name" value="PRTases_typeI"/>
    <property type="match status" value="1"/>
</dbReference>
<name>A0AA35WJ09_GEOBA</name>
<dbReference type="EMBL" id="CASHTH010001713">
    <property type="protein sequence ID" value="CAI8018896.1"/>
    <property type="molecule type" value="Genomic_DNA"/>
</dbReference>
<dbReference type="PANTHER" id="PTHR10210:SF53">
    <property type="entry name" value="GH23275P"/>
    <property type="match status" value="1"/>
</dbReference>
<organism evidence="5 6">
    <name type="scientific">Geodia barretti</name>
    <name type="common">Barrett's horny sponge</name>
    <dbReference type="NCBI Taxonomy" id="519541"/>
    <lineage>
        <taxon>Eukaryota</taxon>
        <taxon>Metazoa</taxon>
        <taxon>Porifera</taxon>
        <taxon>Demospongiae</taxon>
        <taxon>Heteroscleromorpha</taxon>
        <taxon>Tetractinellida</taxon>
        <taxon>Astrophorina</taxon>
        <taxon>Geodiidae</taxon>
        <taxon>Geodia</taxon>
    </lineage>
</organism>
<dbReference type="GO" id="GO:0000287">
    <property type="term" value="F:magnesium ion binding"/>
    <property type="evidence" value="ECO:0007669"/>
    <property type="project" value="InterPro"/>
</dbReference>
<dbReference type="PANTHER" id="PTHR10210">
    <property type="entry name" value="RIBOSE-PHOSPHATE DIPHOSPHOKINASE FAMILY MEMBER"/>
    <property type="match status" value="1"/>
</dbReference>
<evidence type="ECO:0000259" key="4">
    <source>
        <dbReference type="Pfam" id="PF13793"/>
    </source>
</evidence>
<dbReference type="GO" id="GO:0005737">
    <property type="term" value="C:cytoplasm"/>
    <property type="evidence" value="ECO:0007669"/>
    <property type="project" value="TreeGrafter"/>
</dbReference>
<gene>
    <name evidence="5" type="ORF">GBAR_LOCUS11410</name>
</gene>
<evidence type="ECO:0000256" key="3">
    <source>
        <dbReference type="SAM" id="MobiDB-lite"/>
    </source>
</evidence>
<dbReference type="InterPro" id="IPR029099">
    <property type="entry name" value="Pribosyltran_N"/>
</dbReference>
<evidence type="ECO:0000313" key="6">
    <source>
        <dbReference type="Proteomes" id="UP001174909"/>
    </source>
</evidence>
<sequence length="403" mass="45236">MCRIAMNTFGSAFTAHGRMTSRFPRGMVILAGSSCRPLATKVASMVGVDLCSTELQMDAGECQVAINDSVRGKDVFIFQTGSWARSDEEEDSKLSVNDILMEMLITCYGCKTAAARRIIGVIPYLPYSRHCKMRKRGCITAKLIAGMMCKAGMHQLITLDLKHKEIQGFFDFTVDNLRGSPFLIKHIREQISDYRNAVVVARSPAVTRRANAYAERLRLSLAVIHGESKDGEPPEEEEEEDDGRTSPPPVCHTHSDQSHPWSLASGKGEATHDSCRRRPWENCTHDCEYHACTCRSCDCHVMQDDVIDDLDHLMAAAKCLKERGAYRVCVVATHGIFTKAATELLEHSDIDEVLVTNTIMHDIDEKRCSKIRTIDISMLLAEAIRRIYYGESMSQLFRNELFM</sequence>
<dbReference type="AlphaFoldDB" id="A0AA35WJ09"/>
<comment type="caution">
    <text evidence="5">The sequence shown here is derived from an EMBL/GenBank/DDBJ whole genome shotgun (WGS) entry which is preliminary data.</text>
</comment>
<feature type="compositionally biased region" description="Acidic residues" evidence="3">
    <location>
        <begin position="233"/>
        <end position="242"/>
    </location>
</feature>
<evidence type="ECO:0000313" key="5">
    <source>
        <dbReference type="EMBL" id="CAI8018896.1"/>
    </source>
</evidence>
<dbReference type="FunFam" id="3.40.50.2020:FF:000014">
    <property type="entry name" value="Ribose-phosphate pyrophosphokinase 1"/>
    <property type="match status" value="1"/>
</dbReference>
<dbReference type="InterPro" id="IPR005946">
    <property type="entry name" value="Rib-P_diPkinase"/>
</dbReference>
<dbReference type="Pfam" id="PF13793">
    <property type="entry name" value="Pribosyltran_N"/>
    <property type="match status" value="1"/>
</dbReference>
<dbReference type="NCBIfam" id="TIGR01251">
    <property type="entry name" value="ribP_PPkin"/>
    <property type="match status" value="1"/>
</dbReference>